<dbReference type="Proteomes" id="UP000196151">
    <property type="component" value="Chromosome"/>
</dbReference>
<feature type="transmembrane region" description="Helical" evidence="1">
    <location>
        <begin position="61"/>
        <end position="81"/>
    </location>
</feature>
<reference evidence="3" key="2">
    <citation type="submission" date="2017-05" db="EMBL/GenBank/DDBJ databases">
        <authorList>
            <consortium name="The Broad Institute Genomics Platform"/>
            <consortium name="The Broad Institute Genomic Center for Infectious Diseases"/>
            <person name="Earl A."/>
            <person name="Manson A."/>
            <person name="Schwartman J."/>
            <person name="Gilmore M."/>
            <person name="Abouelleil A."/>
            <person name="Cao P."/>
            <person name="Chapman S."/>
            <person name="Cusick C."/>
            <person name="Shea T."/>
            <person name="Young S."/>
            <person name="Neafsey D."/>
            <person name="Nusbaum C."/>
            <person name="Birren B."/>
        </authorList>
    </citation>
    <scope>NUCLEOTIDE SEQUENCE</scope>
    <source>
        <strain evidence="3">9D6_DIV0238</strain>
    </source>
</reference>
<dbReference type="OrthoDB" id="2156743at2"/>
<evidence type="ECO:0000313" key="3">
    <source>
        <dbReference type="EMBL" id="WYJ93406.1"/>
    </source>
</evidence>
<keyword evidence="1" id="KW-0812">Transmembrane</keyword>
<reference evidence="3" key="3">
    <citation type="submission" date="2024-03" db="EMBL/GenBank/DDBJ databases">
        <title>The Genome Sequence of Enterococcus sp. DIV0238c.</title>
        <authorList>
            <consortium name="The Broad Institute Genomics Platform"/>
            <consortium name="The Broad Institute Microbial Omics Core"/>
            <consortium name="The Broad Institute Genomic Center for Infectious Diseases"/>
            <person name="Earl A."/>
            <person name="Manson A."/>
            <person name="Gilmore M."/>
            <person name="Schwartman J."/>
            <person name="Shea T."/>
            <person name="Abouelleil A."/>
            <person name="Cao P."/>
            <person name="Chapman S."/>
            <person name="Cusick C."/>
            <person name="Young S."/>
            <person name="Neafsey D."/>
            <person name="Nusbaum C."/>
            <person name="Birren B."/>
        </authorList>
    </citation>
    <scope>NUCLEOTIDE SEQUENCE</scope>
    <source>
        <strain evidence="3">9D6_DIV0238</strain>
    </source>
</reference>
<gene>
    <name evidence="3" type="ORF">A5889_000904</name>
    <name evidence="2" type="ORF">A5889_002177</name>
</gene>
<feature type="transmembrane region" description="Helical" evidence="1">
    <location>
        <begin position="6"/>
        <end position="24"/>
    </location>
</feature>
<keyword evidence="1" id="KW-0472">Membrane</keyword>
<dbReference type="AlphaFoldDB" id="A0A200J8F6"/>
<keyword evidence="4" id="KW-1185">Reference proteome</keyword>
<sequence>MTKIIFLTASVVFILVGLFLTHYLKKKNWLPNRWLTGCLVFLIVLVPSLLFPNMSDGLRQIIYGVSGILAVVFFESSRLIAEQKRVTYEMEQK</sequence>
<protein>
    <submittedName>
        <fullName evidence="2">Uncharacterized protein</fullName>
    </submittedName>
</protein>
<evidence type="ECO:0000313" key="2">
    <source>
        <dbReference type="EMBL" id="OUZ33464.1"/>
    </source>
</evidence>
<feature type="transmembrane region" description="Helical" evidence="1">
    <location>
        <begin position="36"/>
        <end position="55"/>
    </location>
</feature>
<dbReference type="EMBL" id="NIBQ01000002">
    <property type="protein sequence ID" value="OUZ33464.1"/>
    <property type="molecule type" value="Genomic_DNA"/>
</dbReference>
<evidence type="ECO:0000256" key="1">
    <source>
        <dbReference type="SAM" id="Phobius"/>
    </source>
</evidence>
<dbReference type="RefSeq" id="WP_087641251.1">
    <property type="nucleotide sequence ID" value="NZ_CP147246.1"/>
</dbReference>
<evidence type="ECO:0000313" key="4">
    <source>
        <dbReference type="Proteomes" id="UP000196151"/>
    </source>
</evidence>
<proteinExistence type="predicted"/>
<name>A0A200J8F6_9ENTE</name>
<reference evidence="2" key="1">
    <citation type="submission" date="2017-05" db="EMBL/GenBank/DDBJ databases">
        <title>The Genome Sequence of Enterococcus sp. 9D6_DIV0238.</title>
        <authorList>
            <consortium name="The Broad Institute Genomics Platform"/>
            <consortium name="The Broad Institute Genomic Center for Infectious Diseases"/>
            <person name="Earl A."/>
            <person name="Manson A."/>
            <person name="Schwartman J."/>
            <person name="Gilmore M."/>
            <person name="Abouelleil A."/>
            <person name="Cao P."/>
            <person name="Chapman S."/>
            <person name="Cusick C."/>
            <person name="Shea T."/>
            <person name="Young S."/>
            <person name="Neafsey D."/>
            <person name="Nusbaum C."/>
            <person name="Birren B."/>
        </authorList>
    </citation>
    <scope>NUCLEOTIDE SEQUENCE [LARGE SCALE GENOMIC DNA]</scope>
    <source>
        <strain evidence="2">9D6_DIV0238</strain>
    </source>
</reference>
<dbReference type="EMBL" id="CP147246">
    <property type="protein sequence ID" value="WYJ93406.1"/>
    <property type="molecule type" value="Genomic_DNA"/>
</dbReference>
<accession>A0A200J8F6</accession>
<organism evidence="2">
    <name type="scientific">Candidatus Enterococcus dunnyi</name>
    <dbReference type="NCBI Taxonomy" id="1834192"/>
    <lineage>
        <taxon>Bacteria</taxon>
        <taxon>Bacillati</taxon>
        <taxon>Bacillota</taxon>
        <taxon>Bacilli</taxon>
        <taxon>Lactobacillales</taxon>
        <taxon>Enterococcaceae</taxon>
        <taxon>Enterococcus</taxon>
    </lineage>
</organism>
<keyword evidence="1" id="KW-1133">Transmembrane helix</keyword>